<accession>A0A9Q3I6G3</accession>
<protein>
    <submittedName>
        <fullName evidence="2">Uncharacterized protein</fullName>
    </submittedName>
</protein>
<proteinExistence type="predicted"/>
<keyword evidence="1" id="KW-0812">Transmembrane</keyword>
<reference evidence="2" key="1">
    <citation type="submission" date="2021-03" db="EMBL/GenBank/DDBJ databases">
        <title>Draft genome sequence of rust myrtle Austropuccinia psidii MF-1, a brazilian biotype.</title>
        <authorList>
            <person name="Quecine M.C."/>
            <person name="Pachon D.M.R."/>
            <person name="Bonatelli M.L."/>
            <person name="Correr F.H."/>
            <person name="Franceschini L.M."/>
            <person name="Leite T.F."/>
            <person name="Margarido G.R.A."/>
            <person name="Almeida C.A."/>
            <person name="Ferrarezi J.A."/>
            <person name="Labate C.A."/>
        </authorList>
    </citation>
    <scope>NUCLEOTIDE SEQUENCE</scope>
    <source>
        <strain evidence="2">MF-1</strain>
    </source>
</reference>
<keyword evidence="1" id="KW-0472">Membrane</keyword>
<gene>
    <name evidence="2" type="ORF">O181_067785</name>
</gene>
<feature type="transmembrane region" description="Helical" evidence="1">
    <location>
        <begin position="34"/>
        <end position="53"/>
    </location>
</feature>
<keyword evidence="3" id="KW-1185">Reference proteome</keyword>
<evidence type="ECO:0000313" key="2">
    <source>
        <dbReference type="EMBL" id="MBW0528070.1"/>
    </source>
</evidence>
<evidence type="ECO:0000256" key="1">
    <source>
        <dbReference type="SAM" id="Phobius"/>
    </source>
</evidence>
<dbReference type="OrthoDB" id="413361at2759"/>
<name>A0A9Q3I6G3_9BASI</name>
<dbReference type="CDD" id="cd09272">
    <property type="entry name" value="RNase_HI_RT_Ty1"/>
    <property type="match status" value="1"/>
</dbReference>
<evidence type="ECO:0000313" key="3">
    <source>
        <dbReference type="Proteomes" id="UP000765509"/>
    </source>
</evidence>
<dbReference type="EMBL" id="AVOT02034051">
    <property type="protein sequence ID" value="MBW0528070.1"/>
    <property type="molecule type" value="Genomic_DNA"/>
</dbReference>
<dbReference type="AlphaFoldDB" id="A0A9Q3I6G3"/>
<organism evidence="2 3">
    <name type="scientific">Austropuccinia psidii MF-1</name>
    <dbReference type="NCBI Taxonomy" id="1389203"/>
    <lineage>
        <taxon>Eukaryota</taxon>
        <taxon>Fungi</taxon>
        <taxon>Dikarya</taxon>
        <taxon>Basidiomycota</taxon>
        <taxon>Pucciniomycotina</taxon>
        <taxon>Pucciniomycetes</taxon>
        <taxon>Pucciniales</taxon>
        <taxon>Sphaerophragmiaceae</taxon>
        <taxon>Austropuccinia</taxon>
    </lineage>
</organism>
<dbReference type="PANTHER" id="PTHR11439">
    <property type="entry name" value="GAG-POL-RELATED RETROTRANSPOSON"/>
    <property type="match status" value="1"/>
</dbReference>
<dbReference type="Proteomes" id="UP000765509">
    <property type="component" value="Unassembled WGS sequence"/>
</dbReference>
<keyword evidence="1" id="KW-1133">Transmembrane helix</keyword>
<dbReference type="PANTHER" id="PTHR11439:SF489">
    <property type="entry name" value="RNA-DIRECTED DNA POLYMERASE"/>
    <property type="match status" value="1"/>
</dbReference>
<sequence>MYLWGSLDLGLLYSRTRKSGLTGYSDSNLGNCLHTRRLITGFLAFFIGFLVLWKTKKQPIVSLSTAEAECKSLCNLTSELMWLRQWCKEFLVYEPESPLLVYKDNKACINSANGNRNIIN</sequence>
<comment type="caution">
    <text evidence="2">The sequence shown here is derived from an EMBL/GenBank/DDBJ whole genome shotgun (WGS) entry which is preliminary data.</text>
</comment>